<evidence type="ECO:0000256" key="16">
    <source>
        <dbReference type="SAM" id="MobiDB-lite"/>
    </source>
</evidence>
<feature type="transmembrane region" description="Helical" evidence="17">
    <location>
        <begin position="557"/>
        <end position="575"/>
    </location>
</feature>
<keyword evidence="6 17" id="KW-0812">Transmembrane</keyword>
<feature type="domain" description="SLC12A transporter C-terminal" evidence="19">
    <location>
        <begin position="710"/>
        <end position="828"/>
    </location>
</feature>
<dbReference type="FunFam" id="1.20.1740.10:FF:000040">
    <property type="entry name" value="Solute carrier family 12 member 6"/>
    <property type="match status" value="1"/>
</dbReference>
<dbReference type="InterPro" id="IPR004842">
    <property type="entry name" value="SLC12A_fam"/>
</dbReference>
<comment type="catalytic activity">
    <reaction evidence="15">
        <text>K(+)(in) + chloride(in) = K(+)(out) + chloride(out)</text>
        <dbReference type="Rhea" id="RHEA:72427"/>
        <dbReference type="ChEBI" id="CHEBI:17996"/>
        <dbReference type="ChEBI" id="CHEBI:29103"/>
    </reaction>
</comment>
<dbReference type="Gene3D" id="1.20.1740.10">
    <property type="entry name" value="Amino acid/polyamine transporter I"/>
    <property type="match status" value="1"/>
</dbReference>
<dbReference type="PANTHER" id="PTHR11827">
    <property type="entry name" value="SOLUTE CARRIER FAMILY 12, CATION COTRANSPORTERS"/>
    <property type="match status" value="1"/>
</dbReference>
<reference evidence="20" key="3">
    <citation type="submission" date="2025-09" db="UniProtKB">
        <authorList>
            <consortium name="Ensembl"/>
        </authorList>
    </citation>
    <scope>IDENTIFICATION</scope>
</reference>
<comment type="similarity">
    <text evidence="14">Belongs to the SLC12A transporter family. K/Cl co-transporter subfamily.</text>
</comment>
<keyword evidence="10" id="KW-0406">Ion transport</keyword>
<dbReference type="GO" id="GO:0006884">
    <property type="term" value="P:cell volume homeostasis"/>
    <property type="evidence" value="ECO:0007669"/>
    <property type="project" value="TreeGrafter"/>
</dbReference>
<dbReference type="Ensembl" id="ENSSORT00005047165.1">
    <property type="protein sequence ID" value="ENSSORP00005046010.1"/>
    <property type="gene ID" value="ENSSORG00005014208.1"/>
</dbReference>
<keyword evidence="12" id="KW-0325">Glycoprotein</keyword>
<evidence type="ECO:0000256" key="8">
    <source>
        <dbReference type="ARBA" id="ARBA00022958"/>
    </source>
</evidence>
<evidence type="ECO:0000256" key="9">
    <source>
        <dbReference type="ARBA" id="ARBA00022989"/>
    </source>
</evidence>
<feature type="region of interest" description="Disordered" evidence="16">
    <location>
        <begin position="1"/>
        <end position="59"/>
    </location>
</feature>
<evidence type="ECO:0000259" key="18">
    <source>
        <dbReference type="Pfam" id="PF00324"/>
    </source>
</evidence>
<dbReference type="GO" id="GO:1990573">
    <property type="term" value="P:potassium ion import across plasma membrane"/>
    <property type="evidence" value="ECO:0007669"/>
    <property type="project" value="TreeGrafter"/>
</dbReference>
<keyword evidence="8" id="KW-0630">Potassium</keyword>
<evidence type="ECO:0000256" key="7">
    <source>
        <dbReference type="ARBA" id="ARBA00022847"/>
    </source>
</evidence>
<dbReference type="Pfam" id="PF03522">
    <property type="entry name" value="SLC12"/>
    <property type="match status" value="2"/>
</dbReference>
<reference evidence="20" key="1">
    <citation type="submission" date="2019-06" db="EMBL/GenBank/DDBJ databases">
        <authorList>
            <consortium name="Wellcome Sanger Institute Data Sharing"/>
        </authorList>
    </citation>
    <scope>NUCLEOTIDE SEQUENCE [LARGE SCALE GENOMIC DNA]</scope>
</reference>
<comment type="subcellular location">
    <subcellularLocation>
        <location evidence="1">Cell membrane</location>
        <topology evidence="1">Multi-pass membrane protein</topology>
    </subcellularLocation>
</comment>
<organism evidence="20 21">
    <name type="scientific">Sphaeramia orbicularis</name>
    <name type="common">orbiculate cardinalfish</name>
    <dbReference type="NCBI Taxonomy" id="375764"/>
    <lineage>
        <taxon>Eukaryota</taxon>
        <taxon>Metazoa</taxon>
        <taxon>Chordata</taxon>
        <taxon>Craniata</taxon>
        <taxon>Vertebrata</taxon>
        <taxon>Euteleostomi</taxon>
        <taxon>Actinopterygii</taxon>
        <taxon>Neopterygii</taxon>
        <taxon>Teleostei</taxon>
        <taxon>Neoteleostei</taxon>
        <taxon>Acanthomorphata</taxon>
        <taxon>Gobiaria</taxon>
        <taxon>Kurtiformes</taxon>
        <taxon>Apogonoidei</taxon>
        <taxon>Apogonidae</taxon>
        <taxon>Apogoninae</taxon>
        <taxon>Sphaeramia</taxon>
    </lineage>
</organism>
<keyword evidence="3" id="KW-1003">Cell membrane</keyword>
<evidence type="ECO:0000256" key="15">
    <source>
        <dbReference type="ARBA" id="ARBA00047825"/>
    </source>
</evidence>
<dbReference type="Proteomes" id="UP000472271">
    <property type="component" value="Chromosome 20"/>
</dbReference>
<evidence type="ECO:0000256" key="4">
    <source>
        <dbReference type="ARBA" id="ARBA00022538"/>
    </source>
</evidence>
<dbReference type="GO" id="GO:0055064">
    <property type="term" value="P:chloride ion homeostasis"/>
    <property type="evidence" value="ECO:0007669"/>
    <property type="project" value="TreeGrafter"/>
</dbReference>
<sequence length="1087" mass="120484">MPTNFTVVRVKDSAGKATEGNDEDVDENNVLKEEEEDATGDGVPKENSPFINNTDNDKANSYDGTNMALFEEEMDSNPMVSSLLNKLANYTNLTQGAQEHEEADDDEGTKKKTVKSPQMGTFMGVYLPCLQNILGVILFLRLTWIVGTAGILESLAIVGLCCSCTMLTAISMSAIATNGVVPAGGSYYMISRSLGPEFGGAVGLCFYLGTTFAGSMYILGTIEILLTYIVPKAAIFVAERKEDEVDALLNNMRVYGTCCLALMAIVVFVGVKYVNKLALVFLACVILSILAIYAGVIKTIFEPPDFPVCMLGNRTLQNHNFDKCLKTEIKDNITVTTQLWNLFCEGPELNATCNEYFDNNNVTEVQGIPGLTSGVISENMWPEYGPLGMLVENKKLASVPGGDPKQDIYMPYVVNDITTFFTLLVGIYFPSVTGIMAGSNRSGDLRDAQKSIPIGTILAIATTSFIYISCVVLFGACIEGVLLRDKFGDSVKGNLVIGTLSWPSPWVIVIGSFFSCCGAGLQSLTGAPRLLQAIARDGIVPFLQVFGHGKANGEPTWALLLTAGICEIGILIASLDAVAPILSMFFLMCYLFVNLACAVQTLLRTPNWRPRFKYYHWALSFLGMSLCLALMFISSWYYAIVAMAIAGCIYKYIEYRGAEKEWGDGIRGLSLNAARYALIRLEDAPPHTKNWRPQLLVLLNLDSDQGVKHPRLLSFTTQLKAGKGLTIVGNVLEGTYLTKDTESKKAEQNIKACMSAERTKGFCHVVVSSNLRDGVSHLIQSAGLGGMKHNTVLMAWPGTWKQSNDPQSWKSFIETVRETTSAHQALLVAKNVDSFPTNQDRLGEGTIDVWWVVHDGGMLMLLPFLLRQHKVWRKCKMRIFTVAQMDDNSIQMKKDLQMFLYHLRLDAEVEVVEMHDNDISAFTYEKTLVMEQRSQMLKQMQLSRTEREREAQLIHDRNTASHTTINDKADAGPERVHMTWTKDKLFTERRNRECNANVAVRDLFNMKPEWESLNQSNVRRMHTAVKLNEVVVNKSQGAHLVLLNMPGPPKNRGGDENYMEFLEVLLEGLNRVLLVRGGGREVITIYS</sequence>
<keyword evidence="5" id="KW-0597">Phosphoprotein</keyword>
<evidence type="ECO:0000256" key="11">
    <source>
        <dbReference type="ARBA" id="ARBA00023136"/>
    </source>
</evidence>
<evidence type="ECO:0000256" key="2">
    <source>
        <dbReference type="ARBA" id="ARBA00022448"/>
    </source>
</evidence>
<keyword evidence="11 17" id="KW-0472">Membrane</keyword>
<dbReference type="PANTHER" id="PTHR11827:SF47">
    <property type="entry name" value="SOLUTE CARRIER FAMILY 12 MEMBER 7"/>
    <property type="match status" value="1"/>
</dbReference>
<dbReference type="InterPro" id="IPR000076">
    <property type="entry name" value="KCL_cotranspt"/>
</dbReference>
<gene>
    <name evidence="20" type="primary">slc12a7b</name>
</gene>
<feature type="transmembrane region" description="Helical" evidence="17">
    <location>
        <begin position="581"/>
        <end position="603"/>
    </location>
</feature>
<dbReference type="FunFam" id="1.20.1740.10:FF:000049">
    <property type="entry name" value="Solute carrier family 12 (potassium/chloride transporter), member 4"/>
    <property type="match status" value="1"/>
</dbReference>
<evidence type="ECO:0000256" key="13">
    <source>
        <dbReference type="ARBA" id="ARBA00023214"/>
    </source>
</evidence>
<keyword evidence="7" id="KW-0769">Symport</keyword>
<dbReference type="GO" id="GO:0015379">
    <property type="term" value="F:potassium:chloride symporter activity"/>
    <property type="evidence" value="ECO:0007669"/>
    <property type="project" value="InterPro"/>
</dbReference>
<feature type="transmembrane region" description="Helical" evidence="17">
    <location>
        <begin position="615"/>
        <end position="639"/>
    </location>
</feature>
<feature type="transmembrane region" description="Helical" evidence="17">
    <location>
        <begin position="278"/>
        <end position="301"/>
    </location>
</feature>
<dbReference type="PRINTS" id="PR01081">
    <property type="entry name" value="KCLTRNSPORT"/>
</dbReference>
<dbReference type="GO" id="GO:0045202">
    <property type="term" value="C:synapse"/>
    <property type="evidence" value="ECO:0007669"/>
    <property type="project" value="GOC"/>
</dbReference>
<feature type="transmembrane region" description="Helical" evidence="17">
    <location>
        <begin position="154"/>
        <end position="177"/>
    </location>
</feature>
<evidence type="ECO:0000256" key="6">
    <source>
        <dbReference type="ARBA" id="ARBA00022692"/>
    </source>
</evidence>
<dbReference type="NCBIfam" id="TIGR00930">
    <property type="entry name" value="2a30"/>
    <property type="match status" value="1"/>
</dbReference>
<evidence type="ECO:0000256" key="5">
    <source>
        <dbReference type="ARBA" id="ARBA00022553"/>
    </source>
</evidence>
<evidence type="ECO:0000256" key="14">
    <source>
        <dbReference type="ARBA" id="ARBA00046331"/>
    </source>
</evidence>
<name>A0A673BW06_9TELE</name>
<feature type="domain" description="Amino acid permease/ SLC12A" evidence="18">
    <location>
        <begin position="414"/>
        <end position="696"/>
    </location>
</feature>
<dbReference type="InterPro" id="IPR018491">
    <property type="entry name" value="SLC12_C"/>
</dbReference>
<evidence type="ECO:0000256" key="1">
    <source>
        <dbReference type="ARBA" id="ARBA00004651"/>
    </source>
</evidence>
<feature type="transmembrane region" description="Helical" evidence="17">
    <location>
        <begin position="503"/>
        <end position="521"/>
    </location>
</feature>
<keyword evidence="9 17" id="KW-1133">Transmembrane helix</keyword>
<keyword evidence="13" id="KW-0868">Chloride</keyword>
<feature type="domain" description="Amino acid permease/ SLC12A" evidence="18">
    <location>
        <begin position="125"/>
        <end position="303"/>
    </location>
</feature>
<feature type="transmembrane region" description="Helical" evidence="17">
    <location>
        <begin position="457"/>
        <end position="483"/>
    </location>
</feature>
<dbReference type="GO" id="GO:0055075">
    <property type="term" value="P:potassium ion homeostasis"/>
    <property type="evidence" value="ECO:0007669"/>
    <property type="project" value="TreeGrafter"/>
</dbReference>
<evidence type="ECO:0000256" key="12">
    <source>
        <dbReference type="ARBA" id="ARBA00023180"/>
    </source>
</evidence>
<dbReference type="AlphaFoldDB" id="A0A673BW06"/>
<protein>
    <submittedName>
        <fullName evidence="20">Solute carrier family 12 member 7b</fullName>
    </submittedName>
</protein>
<feature type="transmembrane region" description="Helical" evidence="17">
    <location>
        <begin position="120"/>
        <end position="142"/>
    </location>
</feature>
<dbReference type="GO" id="GO:0005886">
    <property type="term" value="C:plasma membrane"/>
    <property type="evidence" value="ECO:0007669"/>
    <property type="project" value="UniProtKB-SubCell"/>
</dbReference>
<reference evidence="20" key="2">
    <citation type="submission" date="2025-08" db="UniProtKB">
        <authorList>
            <consortium name="Ensembl"/>
        </authorList>
    </citation>
    <scope>IDENTIFICATION</scope>
</reference>
<keyword evidence="2" id="KW-0813">Transport</keyword>
<accession>A0A673BW06</accession>
<keyword evidence="4" id="KW-0633">Potassium transport</keyword>
<dbReference type="Pfam" id="PF00324">
    <property type="entry name" value="AA_permease"/>
    <property type="match status" value="2"/>
</dbReference>
<evidence type="ECO:0000256" key="3">
    <source>
        <dbReference type="ARBA" id="ARBA00022475"/>
    </source>
</evidence>
<feature type="transmembrane region" description="Helical" evidence="17">
    <location>
        <begin position="252"/>
        <end position="271"/>
    </location>
</feature>
<feature type="domain" description="SLC12A transporter C-terminal" evidence="19">
    <location>
        <begin position="839"/>
        <end position="1087"/>
    </location>
</feature>
<dbReference type="GO" id="GO:0007268">
    <property type="term" value="P:chemical synaptic transmission"/>
    <property type="evidence" value="ECO:0007669"/>
    <property type="project" value="TreeGrafter"/>
</dbReference>
<proteinExistence type="inferred from homology"/>
<evidence type="ECO:0000313" key="20">
    <source>
        <dbReference type="Ensembl" id="ENSSORP00005046010.1"/>
    </source>
</evidence>
<keyword evidence="21" id="KW-1185">Reference proteome</keyword>
<dbReference type="InterPro" id="IPR004841">
    <property type="entry name" value="AA-permease/SLC12A_dom"/>
</dbReference>
<feature type="transmembrane region" description="Helical" evidence="17">
    <location>
        <begin position="417"/>
        <end position="437"/>
    </location>
</feature>
<evidence type="ECO:0000256" key="17">
    <source>
        <dbReference type="SAM" id="Phobius"/>
    </source>
</evidence>
<evidence type="ECO:0000256" key="10">
    <source>
        <dbReference type="ARBA" id="ARBA00023065"/>
    </source>
</evidence>
<feature type="compositionally biased region" description="Acidic residues" evidence="16">
    <location>
        <begin position="20"/>
        <end position="39"/>
    </location>
</feature>
<feature type="transmembrane region" description="Helical" evidence="17">
    <location>
        <begin position="198"/>
        <end position="219"/>
    </location>
</feature>
<evidence type="ECO:0000259" key="19">
    <source>
        <dbReference type="Pfam" id="PF03522"/>
    </source>
</evidence>
<evidence type="ECO:0000313" key="21">
    <source>
        <dbReference type="Proteomes" id="UP000472271"/>
    </source>
</evidence>